<evidence type="ECO:0000313" key="2">
    <source>
        <dbReference type="Proteomes" id="UP000564385"/>
    </source>
</evidence>
<organism evidence="1 2">
    <name type="scientific">Tunturiibacter lichenicola</name>
    <dbReference type="NCBI Taxonomy" id="2051959"/>
    <lineage>
        <taxon>Bacteria</taxon>
        <taxon>Pseudomonadati</taxon>
        <taxon>Acidobacteriota</taxon>
        <taxon>Terriglobia</taxon>
        <taxon>Terriglobales</taxon>
        <taxon>Acidobacteriaceae</taxon>
        <taxon>Tunturiibacter</taxon>
    </lineage>
</organism>
<evidence type="ECO:0000313" key="1">
    <source>
        <dbReference type="EMBL" id="NYF90228.1"/>
    </source>
</evidence>
<accession>A0A852VBD6</accession>
<name>A0A852VBD6_9BACT</name>
<dbReference type="AlphaFoldDB" id="A0A852VBD6"/>
<dbReference type="EMBL" id="JACCCU010000001">
    <property type="protein sequence ID" value="NYF90228.1"/>
    <property type="molecule type" value="Genomic_DNA"/>
</dbReference>
<dbReference type="Proteomes" id="UP000564385">
    <property type="component" value="Unassembled WGS sequence"/>
</dbReference>
<proteinExistence type="predicted"/>
<sequence length="64" mass="6938">MNLVIPSVQFHSSIAVLIEIRQTRTHARAMHATTASNRQQPLYGALRATEGNSILDASLIPGVI</sequence>
<comment type="caution">
    <text evidence="1">The sequence shown here is derived from an EMBL/GenBank/DDBJ whole genome shotgun (WGS) entry which is preliminary data.</text>
</comment>
<reference evidence="1 2" key="1">
    <citation type="submission" date="2020-07" db="EMBL/GenBank/DDBJ databases">
        <title>Genomic Encyclopedia of Type Strains, Phase IV (KMG-V): Genome sequencing to study the core and pangenomes of soil and plant-associated prokaryotes.</title>
        <authorList>
            <person name="Whitman W."/>
        </authorList>
    </citation>
    <scope>NUCLEOTIDE SEQUENCE [LARGE SCALE GENOMIC DNA]</scope>
    <source>
        <strain evidence="1 2">M8UP22</strain>
    </source>
</reference>
<gene>
    <name evidence="1" type="ORF">HDF08_002295</name>
</gene>
<protein>
    <submittedName>
        <fullName evidence="1">Uncharacterized protein</fullName>
    </submittedName>
</protein>